<name>A0ABQ3Y0N5_9ACTN</name>
<dbReference type="InterPro" id="IPR006680">
    <property type="entry name" value="Amidohydro-rel"/>
</dbReference>
<reference evidence="2 3" key="1">
    <citation type="submission" date="2021-01" db="EMBL/GenBank/DDBJ databases">
        <title>Whole genome shotgun sequence of Actinoplanes deccanensis NBRC 13994.</title>
        <authorList>
            <person name="Komaki H."/>
            <person name="Tamura T."/>
        </authorList>
    </citation>
    <scope>NUCLEOTIDE SEQUENCE [LARGE SCALE GENOMIC DNA]</scope>
    <source>
        <strain evidence="2 3">NBRC 13994</strain>
    </source>
</reference>
<evidence type="ECO:0000313" key="3">
    <source>
        <dbReference type="Proteomes" id="UP000609879"/>
    </source>
</evidence>
<keyword evidence="3" id="KW-1185">Reference proteome</keyword>
<accession>A0ABQ3Y0N5</accession>
<dbReference type="InterPro" id="IPR011059">
    <property type="entry name" value="Metal-dep_hydrolase_composite"/>
</dbReference>
<dbReference type="SUPFAM" id="SSF51556">
    <property type="entry name" value="Metallo-dependent hydrolases"/>
    <property type="match status" value="1"/>
</dbReference>
<dbReference type="InterPro" id="IPR032466">
    <property type="entry name" value="Metal_Hydrolase"/>
</dbReference>
<dbReference type="Pfam" id="PF01979">
    <property type="entry name" value="Amidohydro_1"/>
    <property type="match status" value="1"/>
</dbReference>
<comment type="caution">
    <text evidence="2">The sequence shown here is derived from an EMBL/GenBank/DDBJ whole genome shotgun (WGS) entry which is preliminary data.</text>
</comment>
<evidence type="ECO:0000313" key="2">
    <source>
        <dbReference type="EMBL" id="GID73535.1"/>
    </source>
</evidence>
<dbReference type="InterPro" id="IPR051781">
    <property type="entry name" value="Metallo-dep_Hydrolase"/>
</dbReference>
<proteinExistence type="predicted"/>
<gene>
    <name evidence="2" type="ORF">Ade02nite_21760</name>
</gene>
<protein>
    <recommendedName>
        <fullName evidence="1">Amidohydrolase-related domain-containing protein</fullName>
    </recommendedName>
</protein>
<dbReference type="PANTHER" id="PTHR43135">
    <property type="entry name" value="ALPHA-D-RIBOSE 1-METHYLPHOSPHONATE 5-TRIPHOSPHATE DIPHOSPHATASE"/>
    <property type="match status" value="1"/>
</dbReference>
<dbReference type="Gene3D" id="1.20.58.520">
    <property type="entry name" value="Amidohydrolase"/>
    <property type="match status" value="1"/>
</dbReference>
<sequence length="155" mass="16500">MGITASALADDPRVCARLGSAWTGLLRGSYDRYPQGELDHVLRSVKALHDAGVDLLAGTDAAPFPLPFMAGVAHGASLHHELQYLVRAGLTPVEALRAATSTPARLFGLDDRGRIAPGLRADVLLVDGDPTTQIDDTLNLRTVWRRGTPTRLAIG</sequence>
<dbReference type="PANTHER" id="PTHR43135:SF3">
    <property type="entry name" value="ALPHA-D-RIBOSE 1-METHYLPHOSPHONATE 5-TRIPHOSPHATE DIPHOSPHATASE"/>
    <property type="match status" value="1"/>
</dbReference>
<dbReference type="EMBL" id="BOMI01000036">
    <property type="protein sequence ID" value="GID73535.1"/>
    <property type="molecule type" value="Genomic_DNA"/>
</dbReference>
<dbReference type="Gene3D" id="2.30.40.10">
    <property type="entry name" value="Urease, subunit C, domain 1"/>
    <property type="match status" value="1"/>
</dbReference>
<feature type="domain" description="Amidohydrolase-related" evidence="1">
    <location>
        <begin position="45"/>
        <end position="146"/>
    </location>
</feature>
<dbReference type="Gene3D" id="3.30.110.90">
    <property type="entry name" value="Amidohydrolase"/>
    <property type="match status" value="1"/>
</dbReference>
<dbReference type="Proteomes" id="UP000609879">
    <property type="component" value="Unassembled WGS sequence"/>
</dbReference>
<evidence type="ECO:0000259" key="1">
    <source>
        <dbReference type="Pfam" id="PF01979"/>
    </source>
</evidence>
<organism evidence="2 3">
    <name type="scientific">Paractinoplanes deccanensis</name>
    <dbReference type="NCBI Taxonomy" id="113561"/>
    <lineage>
        <taxon>Bacteria</taxon>
        <taxon>Bacillati</taxon>
        <taxon>Actinomycetota</taxon>
        <taxon>Actinomycetes</taxon>
        <taxon>Micromonosporales</taxon>
        <taxon>Micromonosporaceae</taxon>
        <taxon>Paractinoplanes</taxon>
    </lineage>
</organism>